<dbReference type="eggNOG" id="COG1738">
    <property type="taxonomic scope" value="Bacteria"/>
</dbReference>
<dbReference type="KEGG" id="tpi:TREPR_0574"/>
<proteinExistence type="inferred from homology"/>
<dbReference type="HAMAP" id="MF_02088">
    <property type="entry name" value="Q_prec_transport"/>
    <property type="match status" value="1"/>
</dbReference>
<keyword evidence="1" id="KW-0812">Transmembrane</keyword>
<keyword evidence="1" id="KW-0472">Membrane</keyword>
<dbReference type="EMBL" id="CP001843">
    <property type="protein sequence ID" value="AEF84154.1"/>
    <property type="molecule type" value="Genomic_DNA"/>
</dbReference>
<dbReference type="STRING" id="545694.TREPR_0574"/>
<name>F5YKR7_TREPZ</name>
<dbReference type="InterPro" id="IPR003744">
    <property type="entry name" value="YhhQ"/>
</dbReference>
<keyword evidence="1" id="KW-0813">Transport</keyword>
<dbReference type="GO" id="GO:0022857">
    <property type="term" value="F:transmembrane transporter activity"/>
    <property type="evidence" value="ECO:0007669"/>
    <property type="project" value="UniProtKB-UniRule"/>
</dbReference>
<dbReference type="RefSeq" id="WP_015709449.1">
    <property type="nucleotide sequence ID" value="NC_015578.1"/>
</dbReference>
<sequence>MNTRSFRYLDLIMAFFVAVLITSNVASSAKIVDLGFSVLGYRLAFDGGTLLFPLSYVFGDILTEVYGFRASRRVIWAGFAALALSSLIFFFLRLLPADGEWEAYAGTAAYDAILGGMSTGGIALASLTAYLVGEFSNSVVLSRMKVLMKGRLLWVRTIGSTLVGEFLDSLIFVLIASITGVFGWELFVSLVLTNYLLKCSIEVIMTPLTYLAVHKLKKAESADVYDVGISFNPFKRAEANP</sequence>
<keyword evidence="1" id="KW-1133">Transmembrane helix</keyword>
<reference evidence="3" key="1">
    <citation type="submission" date="2009-12" db="EMBL/GenBank/DDBJ databases">
        <title>Complete sequence of Treponema primitia strain ZAS-2.</title>
        <authorList>
            <person name="Tetu S.G."/>
            <person name="Matson E."/>
            <person name="Ren Q."/>
            <person name="Seshadri R."/>
            <person name="Elbourne L."/>
            <person name="Hassan K.A."/>
            <person name="Durkin A."/>
            <person name="Radune D."/>
            <person name="Mohamoud Y."/>
            <person name="Shay R."/>
            <person name="Jin S."/>
            <person name="Zhang X."/>
            <person name="Lucey K."/>
            <person name="Ballor N.R."/>
            <person name="Ottesen E."/>
            <person name="Rosenthal R."/>
            <person name="Allen A."/>
            <person name="Leadbetter J.R."/>
            <person name="Paulsen I.T."/>
        </authorList>
    </citation>
    <scope>NUCLEOTIDE SEQUENCE [LARGE SCALE GENOMIC DNA]</scope>
    <source>
        <strain evidence="3">ATCC BAA-887 / DSM 12427 / ZAS-2</strain>
    </source>
</reference>
<dbReference type="NCBIfam" id="TIGR00697">
    <property type="entry name" value="queuosine precursor transporter"/>
    <property type="match status" value="1"/>
</dbReference>
<dbReference type="AlphaFoldDB" id="F5YKR7"/>
<keyword evidence="1" id="KW-1003">Cell membrane</keyword>
<organism evidence="2 3">
    <name type="scientific">Treponema primitia (strain ATCC BAA-887 / DSM 12427 / ZAS-2)</name>
    <dbReference type="NCBI Taxonomy" id="545694"/>
    <lineage>
        <taxon>Bacteria</taxon>
        <taxon>Pseudomonadati</taxon>
        <taxon>Spirochaetota</taxon>
        <taxon>Spirochaetia</taxon>
        <taxon>Spirochaetales</taxon>
        <taxon>Treponemataceae</taxon>
        <taxon>Treponema</taxon>
    </lineage>
</organism>
<feature type="transmembrane region" description="Helical" evidence="1">
    <location>
        <begin position="195"/>
        <end position="213"/>
    </location>
</feature>
<feature type="transmembrane region" description="Helical" evidence="1">
    <location>
        <begin position="74"/>
        <end position="92"/>
    </location>
</feature>
<dbReference type="OrthoDB" id="9805479at2"/>
<feature type="transmembrane region" description="Helical" evidence="1">
    <location>
        <begin position="112"/>
        <end position="132"/>
    </location>
</feature>
<comment type="similarity">
    <text evidence="1">Belongs to the vitamin uptake transporter (VUT/ECF) (TC 2.A.88) family. Q precursor transporter subfamily.</text>
</comment>
<dbReference type="HOGENOM" id="CLU_075503_1_2_12"/>
<dbReference type="Pfam" id="PF02592">
    <property type="entry name" value="Vut_1"/>
    <property type="match status" value="1"/>
</dbReference>
<reference evidence="2 3" key="2">
    <citation type="journal article" date="2011" name="ISME J.">
        <title>RNA-seq reveals cooperative metabolic interactions between two termite-gut spirochete species in co-culture.</title>
        <authorList>
            <person name="Rosenthal A.Z."/>
            <person name="Matson E.G."/>
            <person name="Eldar A."/>
            <person name="Leadbetter J.R."/>
        </authorList>
    </citation>
    <scope>NUCLEOTIDE SEQUENCE [LARGE SCALE GENOMIC DNA]</scope>
    <source>
        <strain evidence="3">ATCC BAA-887 / DSM 12427 / ZAS-2</strain>
    </source>
</reference>
<protein>
    <recommendedName>
        <fullName evidence="1">Probable queuosine precursor transporter</fullName>
        <shortName evidence="1">Q precursor transporter</shortName>
    </recommendedName>
</protein>
<dbReference type="PANTHER" id="PTHR34300">
    <property type="entry name" value="QUEUOSINE PRECURSOR TRANSPORTER-RELATED"/>
    <property type="match status" value="1"/>
</dbReference>
<comment type="function">
    <text evidence="1">Involved in the import of queuosine (Q) precursors, required for Q precursor salvage.</text>
</comment>
<feature type="transmembrane region" description="Helical" evidence="1">
    <location>
        <begin position="153"/>
        <end position="183"/>
    </location>
</feature>
<dbReference type="Proteomes" id="UP000009223">
    <property type="component" value="Chromosome"/>
</dbReference>
<keyword evidence="3" id="KW-1185">Reference proteome</keyword>
<evidence type="ECO:0000256" key="1">
    <source>
        <dbReference type="HAMAP-Rule" id="MF_02088"/>
    </source>
</evidence>
<evidence type="ECO:0000313" key="2">
    <source>
        <dbReference type="EMBL" id="AEF84154.1"/>
    </source>
</evidence>
<evidence type="ECO:0000313" key="3">
    <source>
        <dbReference type="Proteomes" id="UP000009223"/>
    </source>
</evidence>
<gene>
    <name evidence="2" type="ordered locus">TREPR_0574</name>
</gene>
<dbReference type="PANTHER" id="PTHR34300:SF2">
    <property type="entry name" value="QUEUOSINE PRECURSOR TRANSPORTER-RELATED"/>
    <property type="match status" value="1"/>
</dbReference>
<comment type="subcellular location">
    <subcellularLocation>
        <location evidence="1">Cell inner membrane</location>
        <topology evidence="1">Multi-pass membrane protein</topology>
    </subcellularLocation>
</comment>
<accession>F5YKR7</accession>
<feature type="transmembrane region" description="Helical" evidence="1">
    <location>
        <begin position="44"/>
        <end position="62"/>
    </location>
</feature>
<dbReference type="GO" id="GO:0005886">
    <property type="term" value="C:plasma membrane"/>
    <property type="evidence" value="ECO:0007669"/>
    <property type="project" value="UniProtKB-SubCell"/>
</dbReference>
<keyword evidence="1" id="KW-0997">Cell inner membrane</keyword>